<dbReference type="Pfam" id="PF13511">
    <property type="entry name" value="DUF4124"/>
    <property type="match status" value="1"/>
</dbReference>
<proteinExistence type="predicted"/>
<feature type="chain" id="PRO_5047010698" description="DUF4124 domain-containing protein" evidence="2">
    <location>
        <begin position="22"/>
        <end position="157"/>
    </location>
</feature>
<comment type="caution">
    <text evidence="4">The sequence shown here is derived from an EMBL/GenBank/DDBJ whole genome shotgun (WGS) entry which is preliminary data.</text>
</comment>
<keyword evidence="5" id="KW-1185">Reference proteome</keyword>
<evidence type="ECO:0000256" key="1">
    <source>
        <dbReference type="SAM" id="MobiDB-lite"/>
    </source>
</evidence>
<feature type="domain" description="DUF4124" evidence="3">
    <location>
        <begin position="11"/>
        <end position="62"/>
    </location>
</feature>
<keyword evidence="2" id="KW-0732">Signal</keyword>
<evidence type="ECO:0000313" key="4">
    <source>
        <dbReference type="EMBL" id="GAA5169724.1"/>
    </source>
</evidence>
<feature type="region of interest" description="Disordered" evidence="1">
    <location>
        <begin position="60"/>
        <end position="89"/>
    </location>
</feature>
<organism evidence="4 5">
    <name type="scientific">Viridibacterium curvum</name>
    <dbReference type="NCBI Taxonomy" id="1101404"/>
    <lineage>
        <taxon>Bacteria</taxon>
        <taxon>Pseudomonadati</taxon>
        <taxon>Pseudomonadota</taxon>
        <taxon>Betaproteobacteria</taxon>
        <taxon>Rhodocyclales</taxon>
        <taxon>Rhodocyclaceae</taxon>
        <taxon>Viridibacterium</taxon>
    </lineage>
</organism>
<dbReference type="Proteomes" id="UP001500547">
    <property type="component" value="Unassembled WGS sequence"/>
</dbReference>
<accession>A0ABP9QZF7</accession>
<evidence type="ECO:0000256" key="2">
    <source>
        <dbReference type="SAM" id="SignalP"/>
    </source>
</evidence>
<protein>
    <recommendedName>
        <fullName evidence="3">DUF4124 domain-containing protein</fullName>
    </recommendedName>
</protein>
<name>A0ABP9QZF7_9RHOO</name>
<dbReference type="InterPro" id="IPR025392">
    <property type="entry name" value="DUF4124"/>
</dbReference>
<evidence type="ECO:0000313" key="5">
    <source>
        <dbReference type="Proteomes" id="UP001500547"/>
    </source>
</evidence>
<sequence>MKSSKLLVLLASLSVAPMALADIYKCVDDHQRVTYKNEKPAPGEKGCSIMTRDVPVNTVPAQKRAGAASSPPGNFPKVDGNTQRERDNDRRKILEQELASEQKLLAEAEKALAEGEAERRGDERNYAKYLERVSALRDTVKQHQSNIDKLKAELAKR</sequence>
<feature type="signal peptide" evidence="2">
    <location>
        <begin position="1"/>
        <end position="21"/>
    </location>
</feature>
<gene>
    <name evidence="4" type="ORF">GCM10025770_31640</name>
</gene>
<reference evidence="5" key="1">
    <citation type="journal article" date="2019" name="Int. J. Syst. Evol. Microbiol.">
        <title>The Global Catalogue of Microorganisms (GCM) 10K type strain sequencing project: providing services to taxonomists for standard genome sequencing and annotation.</title>
        <authorList>
            <consortium name="The Broad Institute Genomics Platform"/>
            <consortium name="The Broad Institute Genome Sequencing Center for Infectious Disease"/>
            <person name="Wu L."/>
            <person name="Ma J."/>
        </authorList>
    </citation>
    <scope>NUCLEOTIDE SEQUENCE [LARGE SCALE GENOMIC DNA]</scope>
    <source>
        <strain evidence="5">JCM 18715</strain>
    </source>
</reference>
<dbReference type="RefSeq" id="WP_345534076.1">
    <property type="nucleotide sequence ID" value="NZ_BAABLD010000015.1"/>
</dbReference>
<dbReference type="EMBL" id="BAABLD010000015">
    <property type="protein sequence ID" value="GAA5169724.1"/>
    <property type="molecule type" value="Genomic_DNA"/>
</dbReference>
<evidence type="ECO:0000259" key="3">
    <source>
        <dbReference type="Pfam" id="PF13511"/>
    </source>
</evidence>